<dbReference type="PROSITE" id="PS51014">
    <property type="entry name" value="COBK_CBIJ"/>
    <property type="match status" value="1"/>
</dbReference>
<dbReference type="EMBL" id="JADEVV010000010">
    <property type="protein sequence ID" value="MBE9253231.1"/>
    <property type="molecule type" value="Genomic_DNA"/>
</dbReference>
<gene>
    <name evidence="4" type="primary">cobK</name>
    <name evidence="4" type="ORF">IQ217_05005</name>
</gene>
<evidence type="ECO:0000256" key="2">
    <source>
        <dbReference type="ARBA" id="ARBA00022573"/>
    </source>
</evidence>
<comment type="pathway">
    <text evidence="1">Cofactor biosynthesis; adenosylcobalamin biosynthesis.</text>
</comment>
<evidence type="ECO:0000313" key="5">
    <source>
        <dbReference type="Proteomes" id="UP000658720"/>
    </source>
</evidence>
<name>A0ABR9VPF1_9SYNC</name>
<dbReference type="NCBIfam" id="TIGR00715">
    <property type="entry name" value="precor6x_red"/>
    <property type="match status" value="1"/>
</dbReference>
<organism evidence="4 5">
    <name type="scientific">Synechocystis salina LEGE 00031</name>
    <dbReference type="NCBI Taxonomy" id="1828736"/>
    <lineage>
        <taxon>Bacteria</taxon>
        <taxon>Bacillati</taxon>
        <taxon>Cyanobacteriota</taxon>
        <taxon>Cyanophyceae</taxon>
        <taxon>Synechococcales</taxon>
        <taxon>Merismopediaceae</taxon>
        <taxon>Synechocystis</taxon>
    </lineage>
</organism>
<comment type="caution">
    <text evidence="4">The sequence shown here is derived from an EMBL/GenBank/DDBJ whole genome shotgun (WGS) entry which is preliminary data.</text>
</comment>
<dbReference type="Pfam" id="PF02571">
    <property type="entry name" value="CbiJ"/>
    <property type="match status" value="1"/>
</dbReference>
<dbReference type="NCBIfam" id="NF005970">
    <property type="entry name" value="PRK08057.1-4"/>
    <property type="match status" value="1"/>
</dbReference>
<reference evidence="4 5" key="1">
    <citation type="submission" date="2020-10" db="EMBL/GenBank/DDBJ databases">
        <authorList>
            <person name="Castelo-Branco R."/>
            <person name="Eusebio N."/>
            <person name="Adriana R."/>
            <person name="Vieira A."/>
            <person name="Brugerolle De Fraissinette N."/>
            <person name="Rezende De Castro R."/>
            <person name="Schneider M.P."/>
            <person name="Vasconcelos V."/>
            <person name="Leao P.N."/>
        </authorList>
    </citation>
    <scope>NUCLEOTIDE SEQUENCE [LARGE SCALE GENOMIC DNA]</scope>
    <source>
        <strain evidence="4 5">LEGE 00031</strain>
    </source>
</reference>
<dbReference type="Proteomes" id="UP000658720">
    <property type="component" value="Unassembled WGS sequence"/>
</dbReference>
<dbReference type="RefSeq" id="WP_194019139.1">
    <property type="nucleotide sequence ID" value="NZ_JADEVV010000010.1"/>
</dbReference>
<keyword evidence="2" id="KW-0169">Cobalamin biosynthesis</keyword>
<sequence length="261" mass="28607">MGDSLPTVWLIGGTVDSRTIAEELIAQGIACLVTVTTPEARHLYPLHPYLRVHVGALTPEEIPTFLELHGIAAIVDASHPFAAQITATATAIAKEKDIPYIRFERPPLPLGENTLEVPDVDSLTTGSYQPYLVGKRVLLTVGARWLDYFSALQTQAILFARILPYPQALTQAIAAGFTSDRIIALRPPVAEPLEKALWEQWQIQVVVTKASGAQGGELMKQRLAEALGITLIRIARPENKVGQTVNDLAPIYEFCQSLLRR</sequence>
<proteinExistence type="predicted"/>
<dbReference type="PANTHER" id="PTHR36925">
    <property type="entry name" value="COBALT-PRECORRIN-6A REDUCTASE"/>
    <property type="match status" value="1"/>
</dbReference>
<accession>A0ABR9VPF1</accession>
<keyword evidence="5" id="KW-1185">Reference proteome</keyword>
<dbReference type="PANTHER" id="PTHR36925:SF1">
    <property type="entry name" value="COBALT-PRECORRIN-6A REDUCTASE"/>
    <property type="match status" value="1"/>
</dbReference>
<keyword evidence="3 4" id="KW-0560">Oxidoreductase</keyword>
<dbReference type="GO" id="GO:0016994">
    <property type="term" value="F:precorrin-6A reductase activity"/>
    <property type="evidence" value="ECO:0007669"/>
    <property type="project" value="UniProtKB-EC"/>
</dbReference>
<evidence type="ECO:0000256" key="3">
    <source>
        <dbReference type="ARBA" id="ARBA00023002"/>
    </source>
</evidence>
<evidence type="ECO:0000256" key="1">
    <source>
        <dbReference type="ARBA" id="ARBA00004953"/>
    </source>
</evidence>
<protein>
    <submittedName>
        <fullName evidence="4">Precorrin-6A reductase</fullName>
        <ecNumber evidence="4">1.3.1.54</ecNumber>
    </submittedName>
</protein>
<dbReference type="InterPro" id="IPR003723">
    <property type="entry name" value="Precorrin-6x_reduct"/>
</dbReference>
<dbReference type="EC" id="1.3.1.54" evidence="4"/>
<evidence type="ECO:0000313" key="4">
    <source>
        <dbReference type="EMBL" id="MBE9253231.1"/>
    </source>
</evidence>